<keyword evidence="10 12" id="KW-0413">Isomerase</keyword>
<feature type="domain" description="Helicase C-terminal" evidence="14">
    <location>
        <begin position="431"/>
        <end position="657"/>
    </location>
</feature>
<accession>A0A139SHJ8</accession>
<dbReference type="InterPro" id="IPR042115">
    <property type="entry name" value="PriA_3primeBD_sf"/>
</dbReference>
<reference evidence="15 16" key="1">
    <citation type="submission" date="2016-02" db="EMBL/GenBank/DDBJ databases">
        <authorList>
            <person name="Wen L."/>
            <person name="He K."/>
            <person name="Yang H."/>
        </authorList>
    </citation>
    <scope>NUCLEOTIDE SEQUENCE [LARGE SCALE GENOMIC DNA]</scope>
    <source>
        <strain evidence="15 16">CV41</strain>
    </source>
</reference>
<dbReference type="PANTHER" id="PTHR30580:SF0">
    <property type="entry name" value="PRIMOSOMAL PROTEIN N"/>
    <property type="match status" value="1"/>
</dbReference>
<dbReference type="Gene3D" id="3.40.50.300">
    <property type="entry name" value="P-loop containing nucleotide triphosphate hydrolases"/>
    <property type="match status" value="2"/>
</dbReference>
<feature type="binding site" evidence="12">
    <location>
        <position position="468"/>
    </location>
    <ligand>
        <name>Zn(2+)</name>
        <dbReference type="ChEBI" id="CHEBI:29105"/>
        <label>1</label>
    </ligand>
</feature>
<dbReference type="OrthoDB" id="9759544at2"/>
<evidence type="ECO:0000256" key="9">
    <source>
        <dbReference type="ARBA" id="ARBA00023125"/>
    </source>
</evidence>
<dbReference type="GO" id="GO:0016887">
    <property type="term" value="F:ATP hydrolysis activity"/>
    <property type="evidence" value="ECO:0007669"/>
    <property type="project" value="RHEA"/>
</dbReference>
<evidence type="ECO:0000256" key="5">
    <source>
        <dbReference type="ARBA" id="ARBA00022801"/>
    </source>
</evidence>
<feature type="binding site" evidence="12">
    <location>
        <position position="474"/>
    </location>
    <ligand>
        <name>Zn(2+)</name>
        <dbReference type="ChEBI" id="CHEBI:29105"/>
        <label>2</label>
    </ligand>
</feature>
<comment type="function">
    <text evidence="12">Initiates the restart of stalled replication forks, which reloads the replicative helicase on sites other than the origin of replication. Recognizes and binds to abandoned replication forks and remodels them to uncover a helicase loading site. Promotes assembly of the primosome at these replication forks.</text>
</comment>
<dbReference type="Pfam" id="PF18074">
    <property type="entry name" value="PriA_C"/>
    <property type="match status" value="1"/>
</dbReference>
<evidence type="ECO:0000256" key="12">
    <source>
        <dbReference type="HAMAP-Rule" id="MF_00983"/>
    </source>
</evidence>
<keyword evidence="5 12" id="KW-0378">Hydrolase</keyword>
<evidence type="ECO:0000256" key="3">
    <source>
        <dbReference type="ARBA" id="ARBA00022723"/>
    </source>
</evidence>
<dbReference type="GO" id="GO:0006269">
    <property type="term" value="P:DNA replication, synthesis of primer"/>
    <property type="evidence" value="ECO:0007669"/>
    <property type="project" value="UniProtKB-KW"/>
</dbReference>
<dbReference type="InterPro" id="IPR001650">
    <property type="entry name" value="Helicase_C-like"/>
</dbReference>
<feature type="binding site" evidence="12">
    <location>
        <position position="465"/>
    </location>
    <ligand>
        <name>Zn(2+)</name>
        <dbReference type="ChEBI" id="CHEBI:29105"/>
        <label>1</label>
    </ligand>
</feature>
<dbReference type="PROSITE" id="PS51192">
    <property type="entry name" value="HELICASE_ATP_BIND_1"/>
    <property type="match status" value="1"/>
</dbReference>
<dbReference type="Pfam" id="PF00270">
    <property type="entry name" value="DEAD"/>
    <property type="match status" value="1"/>
</dbReference>
<evidence type="ECO:0000313" key="16">
    <source>
        <dbReference type="Proteomes" id="UP000071392"/>
    </source>
</evidence>
<dbReference type="GO" id="GO:0006310">
    <property type="term" value="P:DNA recombination"/>
    <property type="evidence" value="ECO:0007669"/>
    <property type="project" value="InterPro"/>
</dbReference>
<keyword evidence="16" id="KW-1185">Reference proteome</keyword>
<dbReference type="NCBIfam" id="TIGR00595">
    <property type="entry name" value="priA"/>
    <property type="match status" value="1"/>
</dbReference>
<dbReference type="Proteomes" id="UP000071392">
    <property type="component" value="Unassembled WGS sequence"/>
</dbReference>
<dbReference type="GO" id="GO:0005524">
    <property type="term" value="F:ATP binding"/>
    <property type="evidence" value="ECO:0007669"/>
    <property type="project" value="UniProtKB-UniRule"/>
</dbReference>
<dbReference type="Gene3D" id="3.40.1440.60">
    <property type="entry name" value="PriA, 3(prime) DNA-binding domain"/>
    <property type="match status" value="1"/>
</dbReference>
<comment type="catalytic activity">
    <reaction evidence="12">
        <text>Couples ATP hydrolysis with the unwinding of duplex DNA by translocating in the 3'-5' direction.</text>
        <dbReference type="EC" id="5.6.2.4"/>
    </reaction>
</comment>
<dbReference type="CDD" id="cd17929">
    <property type="entry name" value="DEXHc_priA"/>
    <property type="match status" value="1"/>
</dbReference>
<keyword evidence="4 12" id="KW-0547">Nucleotide-binding</keyword>
<comment type="caution">
    <text evidence="15">The sequence shown here is derived from an EMBL/GenBank/DDBJ whole genome shotgun (WGS) entry which is preliminary data.</text>
</comment>
<dbReference type="EC" id="5.6.2.4" evidence="12"/>
<evidence type="ECO:0000259" key="13">
    <source>
        <dbReference type="PROSITE" id="PS51192"/>
    </source>
</evidence>
<dbReference type="GO" id="GO:0006270">
    <property type="term" value="P:DNA replication initiation"/>
    <property type="evidence" value="ECO:0007669"/>
    <property type="project" value="TreeGrafter"/>
</dbReference>
<keyword evidence="9 12" id="KW-0238">DNA-binding</keyword>
<dbReference type="InterPro" id="IPR014001">
    <property type="entry name" value="Helicase_ATP-bd"/>
</dbReference>
<proteinExistence type="inferred from homology"/>
<dbReference type="HAMAP" id="MF_00983">
    <property type="entry name" value="PriA"/>
    <property type="match status" value="1"/>
</dbReference>
<comment type="catalytic activity">
    <reaction evidence="11 12">
        <text>ATP + H2O = ADP + phosphate + H(+)</text>
        <dbReference type="Rhea" id="RHEA:13065"/>
        <dbReference type="ChEBI" id="CHEBI:15377"/>
        <dbReference type="ChEBI" id="CHEBI:15378"/>
        <dbReference type="ChEBI" id="CHEBI:30616"/>
        <dbReference type="ChEBI" id="CHEBI:43474"/>
        <dbReference type="ChEBI" id="CHEBI:456216"/>
        <dbReference type="EC" id="5.6.2.4"/>
    </reaction>
</comment>
<dbReference type="CDD" id="cd18804">
    <property type="entry name" value="SF2_C_priA"/>
    <property type="match status" value="1"/>
</dbReference>
<feature type="domain" description="Helicase ATP-binding" evidence="13">
    <location>
        <begin position="231"/>
        <end position="402"/>
    </location>
</feature>
<keyword evidence="2 12" id="KW-0235">DNA replication</keyword>
<dbReference type="GO" id="GO:1990077">
    <property type="term" value="C:primosome complex"/>
    <property type="evidence" value="ECO:0007669"/>
    <property type="project" value="UniProtKB-UniRule"/>
</dbReference>
<dbReference type="Pfam" id="PF00271">
    <property type="entry name" value="Helicase_C"/>
    <property type="match status" value="1"/>
</dbReference>
<dbReference type="RefSeq" id="WP_068713358.1">
    <property type="nucleotide sequence ID" value="NZ_LSZP01000062.1"/>
</dbReference>
<dbReference type="InterPro" id="IPR011545">
    <property type="entry name" value="DEAD/DEAH_box_helicase_dom"/>
</dbReference>
<feature type="binding site" evidence="12">
    <location>
        <position position="495"/>
    </location>
    <ligand>
        <name>Zn(2+)</name>
        <dbReference type="ChEBI" id="CHEBI:29105"/>
        <label>2</label>
    </ligand>
</feature>
<dbReference type="GO" id="GO:0006302">
    <property type="term" value="P:double-strand break repair"/>
    <property type="evidence" value="ECO:0007669"/>
    <property type="project" value="InterPro"/>
</dbReference>
<dbReference type="InterPro" id="IPR041222">
    <property type="entry name" value="PriA_3primeBD"/>
</dbReference>
<evidence type="ECO:0000256" key="6">
    <source>
        <dbReference type="ARBA" id="ARBA00022806"/>
    </source>
</evidence>
<dbReference type="SMART" id="SM00487">
    <property type="entry name" value="DEXDc"/>
    <property type="match status" value="1"/>
</dbReference>
<name>A0A139SHJ8_9BACT</name>
<evidence type="ECO:0000259" key="14">
    <source>
        <dbReference type="PROSITE" id="PS51194"/>
    </source>
</evidence>
<feature type="binding site" evidence="12">
    <location>
        <position position="508"/>
    </location>
    <ligand>
        <name>Zn(2+)</name>
        <dbReference type="ChEBI" id="CHEBI:29105"/>
        <label>1</label>
    </ligand>
</feature>
<keyword evidence="6 12" id="KW-0347">Helicase</keyword>
<evidence type="ECO:0000256" key="10">
    <source>
        <dbReference type="ARBA" id="ARBA00023235"/>
    </source>
</evidence>
<feature type="binding site" evidence="12">
    <location>
        <position position="477"/>
    </location>
    <ligand>
        <name>Zn(2+)</name>
        <dbReference type="ChEBI" id="CHEBI:29105"/>
        <label>2</label>
    </ligand>
</feature>
<comment type="cofactor">
    <cofactor evidence="12">
        <name>Zn(2+)</name>
        <dbReference type="ChEBI" id="CHEBI:29105"/>
    </cofactor>
    <text evidence="12">Binds 2 zinc ions per subunit.</text>
</comment>
<dbReference type="GO" id="GO:0003677">
    <property type="term" value="F:DNA binding"/>
    <property type="evidence" value="ECO:0007669"/>
    <property type="project" value="UniProtKB-UniRule"/>
</dbReference>
<dbReference type="STRING" id="1548208.AXK12_08235"/>
<dbReference type="PROSITE" id="PS51194">
    <property type="entry name" value="HELICASE_CTER"/>
    <property type="match status" value="1"/>
</dbReference>
<dbReference type="AlphaFoldDB" id="A0A139SHJ8"/>
<dbReference type="GO" id="GO:0008270">
    <property type="term" value="F:zinc ion binding"/>
    <property type="evidence" value="ECO:0007669"/>
    <property type="project" value="UniProtKB-UniRule"/>
</dbReference>
<keyword evidence="8 12" id="KW-0067">ATP-binding</keyword>
<dbReference type="InterPro" id="IPR027417">
    <property type="entry name" value="P-loop_NTPase"/>
</dbReference>
<dbReference type="PANTHER" id="PTHR30580">
    <property type="entry name" value="PRIMOSOMAL PROTEIN N"/>
    <property type="match status" value="1"/>
</dbReference>
<evidence type="ECO:0000256" key="11">
    <source>
        <dbReference type="ARBA" id="ARBA00048988"/>
    </source>
</evidence>
<dbReference type="InterPro" id="IPR041236">
    <property type="entry name" value="PriA_C"/>
</dbReference>
<evidence type="ECO:0000256" key="8">
    <source>
        <dbReference type="ARBA" id="ARBA00022840"/>
    </source>
</evidence>
<sequence length="757" mass="84261">MIVGVHPLAGFDKLLHYRVPERLRGDLRLGALVRVPVLRALRLGVVGEISPPAAPPDFPLAKLKSVAELVYPFPALSPDLLRLARWMSRYYAAPLDGIIETMIPVAVRNGAAIKEEVLLRAISEEERVSELPPTSGTPAKKAPRAAPKQAAVYEFLARQPHPQPKRLVLERLGVTPAVIAGLVKRGLVREERRRVQRHAYADDWASGEVAAAQPPVLNTEQAAAAAAIEEKCAGGDFGVTLLHGVTGSGKTEVYLHAIDRALKTGGGVIFLVPEVALTPQTVARLRARLEAIAPGHACVVWHSRLSEGERLDGWLALASGEARVVVGARSAVFAPVQDLRLIVVDEEHEPAYKQDESPRYHGRDVAVYRAHLAGAHCVLGSATPSLESYANVQAGKYAFLELKQRVDDRRLPFIDVVDMRVEVMRSRGLTILSQRLVRAMQDRFEKREQVILFINRRGYSSSMICQDCGHVEECEHCSIAMTYHRTDETLRCHLCGAQRSAPARCPKCGSPKIRWRGLGTQRVEEAVRRVLPQARIERMDTDTMGKKNRFREVLAEFRAGQIDVLVGTQMIAKGLDFPNVTLVGLIDADISLHIPDFRASERTFQLLVQVAGRAGRGDLAGEVVVQTFTPQAEPIQFSRHADFAGFSEAELKLRRDFKYPPYRHLIKHLFRGPNPEKLQFYAEQWAKRVESELGAAVELRGPSPSPIEKVKDHYRWQLWYFTENVSKTVPQLVALQREFPWAEDIIQVLDVDPVSLG</sequence>
<evidence type="ECO:0000256" key="4">
    <source>
        <dbReference type="ARBA" id="ARBA00022741"/>
    </source>
</evidence>
<feature type="binding site" evidence="12">
    <location>
        <position position="505"/>
    </location>
    <ligand>
        <name>Zn(2+)</name>
        <dbReference type="ChEBI" id="CHEBI:29105"/>
        <label>1</label>
    </ligand>
</feature>
<keyword evidence="1 12" id="KW-0639">Primosome</keyword>
<keyword evidence="3 12" id="KW-0479">Metal-binding</keyword>
<comment type="subunit">
    <text evidence="12">Component of the replication restart primosome.</text>
</comment>
<dbReference type="Pfam" id="PF18319">
    <property type="entry name" value="Zn_ribbon_PriA"/>
    <property type="match status" value="1"/>
</dbReference>
<dbReference type="EMBL" id="LSZP01000062">
    <property type="protein sequence ID" value="KXU34045.1"/>
    <property type="molecule type" value="Genomic_DNA"/>
</dbReference>
<evidence type="ECO:0000313" key="15">
    <source>
        <dbReference type="EMBL" id="KXU34045.1"/>
    </source>
</evidence>
<organism evidence="15 16">
    <name type="scientific">Cephaloticoccus capnophilus</name>
    <dbReference type="NCBI Taxonomy" id="1548208"/>
    <lineage>
        <taxon>Bacteria</taxon>
        <taxon>Pseudomonadati</taxon>
        <taxon>Verrucomicrobiota</taxon>
        <taxon>Opitutia</taxon>
        <taxon>Opitutales</taxon>
        <taxon>Opitutaceae</taxon>
        <taxon>Cephaloticoccus</taxon>
    </lineage>
</organism>
<evidence type="ECO:0000256" key="7">
    <source>
        <dbReference type="ARBA" id="ARBA00022833"/>
    </source>
</evidence>
<dbReference type="Pfam" id="PF17764">
    <property type="entry name" value="PriA_3primeBD"/>
    <property type="match status" value="1"/>
</dbReference>
<evidence type="ECO:0000256" key="1">
    <source>
        <dbReference type="ARBA" id="ARBA00022515"/>
    </source>
</evidence>
<dbReference type="SUPFAM" id="SSF52540">
    <property type="entry name" value="P-loop containing nucleoside triphosphate hydrolases"/>
    <property type="match status" value="1"/>
</dbReference>
<dbReference type="SMART" id="SM00490">
    <property type="entry name" value="HELICc"/>
    <property type="match status" value="1"/>
</dbReference>
<gene>
    <name evidence="12" type="primary">priA</name>
    <name evidence="15" type="ORF">AXK12_08235</name>
</gene>
<evidence type="ECO:0000256" key="2">
    <source>
        <dbReference type="ARBA" id="ARBA00022705"/>
    </source>
</evidence>
<keyword evidence="7 12" id="KW-0862">Zinc</keyword>
<dbReference type="InterPro" id="IPR005259">
    <property type="entry name" value="PriA"/>
</dbReference>
<dbReference type="FunFam" id="3.40.50.300:FF:000489">
    <property type="entry name" value="Primosome assembly protein PriA"/>
    <property type="match status" value="1"/>
</dbReference>
<dbReference type="GO" id="GO:0043138">
    <property type="term" value="F:3'-5' DNA helicase activity"/>
    <property type="evidence" value="ECO:0007669"/>
    <property type="project" value="UniProtKB-EC"/>
</dbReference>
<protein>
    <recommendedName>
        <fullName evidence="12">Replication restart protein PriA</fullName>
    </recommendedName>
    <alternativeName>
        <fullName evidence="12">ATP-dependent DNA helicase PriA</fullName>
        <ecNumber evidence="12">5.6.2.4</ecNumber>
    </alternativeName>
    <alternativeName>
        <fullName evidence="12">DNA 3'-5' helicase PriA</fullName>
    </alternativeName>
</protein>
<feature type="binding site" evidence="12">
    <location>
        <position position="492"/>
    </location>
    <ligand>
        <name>Zn(2+)</name>
        <dbReference type="ChEBI" id="CHEBI:29105"/>
        <label>2</label>
    </ligand>
</feature>
<dbReference type="InterPro" id="IPR040498">
    <property type="entry name" value="PriA_CRR"/>
</dbReference>
<comment type="similarity">
    <text evidence="12">Belongs to the helicase family. PriA subfamily.</text>
</comment>